<organism evidence="2 3">
    <name type="scientific">Lysobacter gummosus</name>
    <dbReference type="NCBI Taxonomy" id="262324"/>
    <lineage>
        <taxon>Bacteria</taxon>
        <taxon>Pseudomonadati</taxon>
        <taxon>Pseudomonadota</taxon>
        <taxon>Gammaproteobacteria</taxon>
        <taxon>Lysobacterales</taxon>
        <taxon>Lysobacteraceae</taxon>
        <taxon>Lysobacter</taxon>
    </lineage>
</organism>
<keyword evidence="3" id="KW-1185">Reference proteome</keyword>
<sequence>MSWRIYAASATGTSHIDKGIPCQDAFAFHAAGDVLVAVVCDGAGSAPRSDEGSRLLADTVARALGDRCEREPECLGGDAEAWFAIAADAVTLARDALSQTAQAAQAPLSSYAATLVGYAGDGRRGWFFHIGDGIAVAEPATPDDGEDSAAAWVSLPSNGEYANETYFVTGDSWREHLRVSPVPAPIAHLALMSDGAMPFAMQKNNAGLFKPFFEPVARYLASVDEDQGSRALLATLEDPRTHGITSDDKTLLIALRS</sequence>
<dbReference type="InterPro" id="IPR001932">
    <property type="entry name" value="PPM-type_phosphatase-like_dom"/>
</dbReference>
<dbReference type="SUPFAM" id="SSF81606">
    <property type="entry name" value="PP2C-like"/>
    <property type="match status" value="1"/>
</dbReference>
<accession>A0ABY3XHD9</accession>
<gene>
    <name evidence="2" type="ORF">MOV92_07355</name>
</gene>
<name>A0ABY3XHD9_9GAMM</name>
<proteinExistence type="predicted"/>
<evidence type="ECO:0000259" key="1">
    <source>
        <dbReference type="Pfam" id="PF13672"/>
    </source>
</evidence>
<evidence type="ECO:0000313" key="2">
    <source>
        <dbReference type="EMBL" id="UNP31054.1"/>
    </source>
</evidence>
<dbReference type="InterPro" id="IPR036457">
    <property type="entry name" value="PPM-type-like_dom_sf"/>
</dbReference>
<reference evidence="2 3" key="1">
    <citation type="submission" date="2022-03" db="EMBL/GenBank/DDBJ databases">
        <title>Complete genome sequence of Lysobacter capsici VKM B-2533 and Lysobacter gummosus 10.1.1, promising sources of lytic agents.</title>
        <authorList>
            <person name="Tarlachkov S.V."/>
            <person name="Kudryakova I.V."/>
            <person name="Afoshin A.S."/>
            <person name="Leontyevskaya E.A."/>
            <person name="Leontyevskaya N.V."/>
        </authorList>
    </citation>
    <scope>NUCLEOTIDE SEQUENCE [LARGE SCALE GENOMIC DNA]</scope>
    <source>
        <strain evidence="2 3">10.1.1</strain>
    </source>
</reference>
<protein>
    <submittedName>
        <fullName evidence="2">Protein phosphatase 2C domain-containing protein</fullName>
    </submittedName>
</protein>
<dbReference type="Pfam" id="PF13672">
    <property type="entry name" value="PP2C_2"/>
    <property type="match status" value="1"/>
</dbReference>
<dbReference type="RefSeq" id="WP_057942227.1">
    <property type="nucleotide sequence ID" value="NZ_CP011131.1"/>
</dbReference>
<evidence type="ECO:0000313" key="3">
    <source>
        <dbReference type="Proteomes" id="UP000829194"/>
    </source>
</evidence>
<dbReference type="EMBL" id="CP093547">
    <property type="protein sequence ID" value="UNP31054.1"/>
    <property type="molecule type" value="Genomic_DNA"/>
</dbReference>
<feature type="domain" description="PPM-type phosphatase" evidence="1">
    <location>
        <begin position="11"/>
        <end position="234"/>
    </location>
</feature>
<dbReference type="Proteomes" id="UP000829194">
    <property type="component" value="Chromosome"/>
</dbReference>
<dbReference type="Gene3D" id="3.60.40.10">
    <property type="entry name" value="PPM-type phosphatase domain"/>
    <property type="match status" value="1"/>
</dbReference>